<protein>
    <submittedName>
        <fullName evidence="1">Uncharacterized protein</fullName>
    </submittedName>
</protein>
<reference evidence="1" key="2">
    <citation type="journal article" date="2015" name="Fish Shellfish Immunol.">
        <title>Early steps in the European eel (Anguilla anguilla)-Vibrio vulnificus interaction in the gills: Role of the RtxA13 toxin.</title>
        <authorList>
            <person name="Callol A."/>
            <person name="Pajuelo D."/>
            <person name="Ebbesson L."/>
            <person name="Teles M."/>
            <person name="MacKenzie S."/>
            <person name="Amaro C."/>
        </authorList>
    </citation>
    <scope>NUCLEOTIDE SEQUENCE</scope>
</reference>
<proteinExistence type="predicted"/>
<evidence type="ECO:0000313" key="1">
    <source>
        <dbReference type="EMBL" id="JAH18546.1"/>
    </source>
</evidence>
<accession>A0A0E9QNP3</accession>
<name>A0A0E9QNP3_ANGAN</name>
<organism evidence="1">
    <name type="scientific">Anguilla anguilla</name>
    <name type="common">European freshwater eel</name>
    <name type="synonym">Muraena anguilla</name>
    <dbReference type="NCBI Taxonomy" id="7936"/>
    <lineage>
        <taxon>Eukaryota</taxon>
        <taxon>Metazoa</taxon>
        <taxon>Chordata</taxon>
        <taxon>Craniata</taxon>
        <taxon>Vertebrata</taxon>
        <taxon>Euteleostomi</taxon>
        <taxon>Actinopterygii</taxon>
        <taxon>Neopterygii</taxon>
        <taxon>Teleostei</taxon>
        <taxon>Anguilliformes</taxon>
        <taxon>Anguillidae</taxon>
        <taxon>Anguilla</taxon>
    </lineage>
</organism>
<reference evidence="1" key="1">
    <citation type="submission" date="2014-11" db="EMBL/GenBank/DDBJ databases">
        <authorList>
            <person name="Amaro Gonzalez C."/>
        </authorList>
    </citation>
    <scope>NUCLEOTIDE SEQUENCE</scope>
</reference>
<sequence>MSVILATVNELHSLISFSITSKHFAVFLQFLSSNKSLFPPPLKLWAVHSTQSLRL</sequence>
<dbReference type="AlphaFoldDB" id="A0A0E9QNP3"/>
<dbReference type="EMBL" id="GBXM01090031">
    <property type="protein sequence ID" value="JAH18546.1"/>
    <property type="molecule type" value="Transcribed_RNA"/>
</dbReference>